<evidence type="ECO:0000313" key="2">
    <source>
        <dbReference type="Proteomes" id="UP000789920"/>
    </source>
</evidence>
<dbReference type="EMBL" id="CAJVQC010053723">
    <property type="protein sequence ID" value="CAG8793277.1"/>
    <property type="molecule type" value="Genomic_DNA"/>
</dbReference>
<feature type="non-terminal residue" evidence="1">
    <location>
        <position position="1"/>
    </location>
</feature>
<name>A0ACA9RHQ4_9GLOM</name>
<organism evidence="1 2">
    <name type="scientific">Racocetra persica</name>
    <dbReference type="NCBI Taxonomy" id="160502"/>
    <lineage>
        <taxon>Eukaryota</taxon>
        <taxon>Fungi</taxon>
        <taxon>Fungi incertae sedis</taxon>
        <taxon>Mucoromycota</taxon>
        <taxon>Glomeromycotina</taxon>
        <taxon>Glomeromycetes</taxon>
        <taxon>Diversisporales</taxon>
        <taxon>Gigasporaceae</taxon>
        <taxon>Racocetra</taxon>
    </lineage>
</organism>
<reference evidence="1" key="1">
    <citation type="submission" date="2021-06" db="EMBL/GenBank/DDBJ databases">
        <authorList>
            <person name="Kallberg Y."/>
            <person name="Tangrot J."/>
            <person name="Rosling A."/>
        </authorList>
    </citation>
    <scope>NUCLEOTIDE SEQUENCE</scope>
    <source>
        <strain evidence="1">MA461A</strain>
    </source>
</reference>
<comment type="caution">
    <text evidence="1">The sequence shown here is derived from an EMBL/GenBank/DDBJ whole genome shotgun (WGS) entry which is preliminary data.</text>
</comment>
<feature type="non-terminal residue" evidence="1">
    <location>
        <position position="92"/>
    </location>
</feature>
<proteinExistence type="predicted"/>
<keyword evidence="2" id="KW-1185">Reference proteome</keyword>
<accession>A0ACA9RHQ4</accession>
<evidence type="ECO:0000313" key="1">
    <source>
        <dbReference type="EMBL" id="CAG8793277.1"/>
    </source>
</evidence>
<gene>
    <name evidence="1" type="ORF">RPERSI_LOCUS19548</name>
</gene>
<dbReference type="Proteomes" id="UP000789920">
    <property type="component" value="Unassembled WGS sequence"/>
</dbReference>
<sequence length="92" mass="10901">AQIDHHDIILYRAIKELENLSNELINKWTIYSGLLETFSENFDLDKYWHEKIDMLPNISNIALVYIWLPVSEVDVEHSFSAYKRILADNRHA</sequence>
<protein>
    <submittedName>
        <fullName evidence="1">28160_t:CDS:1</fullName>
    </submittedName>
</protein>